<dbReference type="InterPro" id="IPR036188">
    <property type="entry name" value="FAD/NAD-bd_sf"/>
</dbReference>
<dbReference type="GO" id="GO:0004497">
    <property type="term" value="F:monooxygenase activity"/>
    <property type="evidence" value="ECO:0007669"/>
    <property type="project" value="UniProtKB-KW"/>
</dbReference>
<dbReference type="Gene3D" id="3.50.50.60">
    <property type="entry name" value="FAD/NAD(P)-binding domain"/>
    <property type="match status" value="1"/>
</dbReference>
<keyword evidence="2" id="KW-0560">Oxidoreductase</keyword>
<sequence length="374" mass="42321">MKDVIIIGGGLGGLSLSIQLQRKGMSCVLLEQKTYPFHRVCGEYISYEAWPFLTSLGVDPDQYQLPKINKLRVSSNNGDVLEKTMPQGGRGISRYFLDNLLYEIALKEGVDVRTSCKVNAVYQEITGWEVHTTSGNIKGRTVVGAFGKRSSLDKFFERNYLKKNLSNSRLKNFVGVKYHLEGDFPNDVIELHNYSGGYCGISKVENDKICMCYLSRGQNLKKVRTLKEMESAYLSKNPFLRKYLEFDRAWDKPVSIAKIDFSSKNLIESNIPMIGDAAGLIAPLCGNGMSMSLQSSVMLADLLLDYLNDNLSWDELVEHYKSEWKKTFGKRLFIGRSIQKVFGEEYSTSIMINLLKRMPKVTDKLISSTHGEIF</sequence>
<evidence type="ECO:0000259" key="1">
    <source>
        <dbReference type="Pfam" id="PF01494"/>
    </source>
</evidence>
<dbReference type="GO" id="GO:0071949">
    <property type="term" value="F:FAD binding"/>
    <property type="evidence" value="ECO:0007669"/>
    <property type="project" value="InterPro"/>
</dbReference>
<keyword evidence="3" id="KW-1185">Reference proteome</keyword>
<dbReference type="SUPFAM" id="SSF51905">
    <property type="entry name" value="FAD/NAD(P)-binding domain"/>
    <property type="match status" value="1"/>
</dbReference>
<reference evidence="2 3" key="1">
    <citation type="submission" date="2021-05" db="EMBL/GenBank/DDBJ databases">
        <title>Comparative genomic studies on the polysaccharide-degrading batcterial strains of the Flammeovirga genus.</title>
        <authorList>
            <person name="Zewei F."/>
            <person name="Zheng Z."/>
            <person name="Yu L."/>
            <person name="Ruyue G."/>
            <person name="Yanhong M."/>
            <person name="Yuanyuan C."/>
            <person name="Jingyan G."/>
            <person name="Wenjun H."/>
        </authorList>
    </citation>
    <scope>NUCLEOTIDE SEQUENCE [LARGE SCALE GENOMIC DNA]</scope>
    <source>
        <strain evidence="2 3">NBRC:100898</strain>
    </source>
</reference>
<organism evidence="2 3">
    <name type="scientific">Flammeovirga yaeyamensis</name>
    <dbReference type="NCBI Taxonomy" id="367791"/>
    <lineage>
        <taxon>Bacteria</taxon>
        <taxon>Pseudomonadati</taxon>
        <taxon>Bacteroidota</taxon>
        <taxon>Cytophagia</taxon>
        <taxon>Cytophagales</taxon>
        <taxon>Flammeovirgaceae</taxon>
        <taxon>Flammeovirga</taxon>
    </lineage>
</organism>
<evidence type="ECO:0000313" key="2">
    <source>
        <dbReference type="EMBL" id="QWG04624.1"/>
    </source>
</evidence>
<dbReference type="AlphaFoldDB" id="A0AAX1NAW7"/>
<proteinExistence type="predicted"/>
<accession>A0AAX1NAW7</accession>
<dbReference type="PRINTS" id="PR00420">
    <property type="entry name" value="RNGMNOXGNASE"/>
</dbReference>
<keyword evidence="2" id="KW-0503">Monooxygenase</keyword>
<dbReference type="EMBL" id="CP076133">
    <property type="protein sequence ID" value="QWG04624.1"/>
    <property type="molecule type" value="Genomic_DNA"/>
</dbReference>
<dbReference type="PANTHER" id="PTHR42685">
    <property type="entry name" value="GERANYLGERANYL DIPHOSPHATE REDUCTASE"/>
    <property type="match status" value="1"/>
</dbReference>
<dbReference type="KEGG" id="fya:KMW28_27380"/>
<gene>
    <name evidence="2" type="ORF">KMW28_27380</name>
</gene>
<evidence type="ECO:0000313" key="3">
    <source>
        <dbReference type="Proteomes" id="UP000678679"/>
    </source>
</evidence>
<dbReference type="InterPro" id="IPR050407">
    <property type="entry name" value="Geranylgeranyl_reductase"/>
</dbReference>
<dbReference type="InterPro" id="IPR002938">
    <property type="entry name" value="FAD-bd"/>
</dbReference>
<protein>
    <submittedName>
        <fullName evidence="2">FAD-dependent monooxygenase</fullName>
    </submittedName>
</protein>
<dbReference type="Pfam" id="PF01494">
    <property type="entry name" value="FAD_binding_3"/>
    <property type="match status" value="1"/>
</dbReference>
<name>A0AAX1NAW7_9BACT</name>
<feature type="domain" description="FAD-binding" evidence="1">
    <location>
        <begin position="3"/>
        <end position="150"/>
    </location>
</feature>
<dbReference type="RefSeq" id="WP_169665516.1">
    <property type="nucleotide sequence ID" value="NZ_CP076133.1"/>
</dbReference>
<dbReference type="Proteomes" id="UP000678679">
    <property type="component" value="Chromosome 2"/>
</dbReference>
<dbReference type="PANTHER" id="PTHR42685:SF22">
    <property type="entry name" value="CONDITIONED MEDIUM FACTOR RECEPTOR 1"/>
    <property type="match status" value="1"/>
</dbReference>